<evidence type="ECO:0000313" key="3">
    <source>
        <dbReference type="Proteomes" id="UP000603317"/>
    </source>
</evidence>
<dbReference type="Gene3D" id="2.40.50.140">
    <property type="entry name" value="Nucleic acid-binding proteins"/>
    <property type="match status" value="1"/>
</dbReference>
<evidence type="ECO:0000256" key="1">
    <source>
        <dbReference type="SAM" id="MobiDB-lite"/>
    </source>
</evidence>
<dbReference type="InterPro" id="IPR012340">
    <property type="entry name" value="NA-bd_OB-fold"/>
</dbReference>
<sequence length="92" mass="10014">MTDFGKIKNYDRNKGSGTIAPEKGGETLSFGKGDLQQEAAEPRQGQRYGYDTRKADDGKMQATNLHQPEQAQQGKVPSGQDSKDAEPSQQQG</sequence>
<feature type="compositionally biased region" description="Basic and acidic residues" evidence="1">
    <location>
        <begin position="50"/>
        <end position="59"/>
    </location>
</feature>
<dbReference type="RefSeq" id="WP_188641338.1">
    <property type="nucleotide sequence ID" value="NZ_BMID01000001.1"/>
</dbReference>
<reference evidence="3" key="1">
    <citation type="journal article" date="2019" name="Int. J. Syst. Evol. Microbiol.">
        <title>The Global Catalogue of Microorganisms (GCM) 10K type strain sequencing project: providing services to taxonomists for standard genome sequencing and annotation.</title>
        <authorList>
            <consortium name="The Broad Institute Genomics Platform"/>
            <consortium name="The Broad Institute Genome Sequencing Center for Infectious Disease"/>
            <person name="Wu L."/>
            <person name="Ma J."/>
        </authorList>
    </citation>
    <scope>NUCLEOTIDE SEQUENCE [LARGE SCALE GENOMIC DNA]</scope>
    <source>
        <strain evidence="3">CGMCC 1.15297</strain>
    </source>
</reference>
<keyword evidence="3" id="KW-1185">Reference proteome</keyword>
<organism evidence="2 3">
    <name type="scientific">Blastomonas marina</name>
    <dbReference type="NCBI Taxonomy" id="1867408"/>
    <lineage>
        <taxon>Bacteria</taxon>
        <taxon>Pseudomonadati</taxon>
        <taxon>Pseudomonadota</taxon>
        <taxon>Alphaproteobacteria</taxon>
        <taxon>Sphingomonadales</taxon>
        <taxon>Sphingomonadaceae</taxon>
        <taxon>Blastomonas</taxon>
    </lineage>
</organism>
<name>A0ABQ1F6Y5_9SPHN</name>
<feature type="compositionally biased region" description="Basic and acidic residues" evidence="1">
    <location>
        <begin position="1"/>
        <end position="14"/>
    </location>
</feature>
<protein>
    <recommendedName>
        <fullName evidence="4">Cold-shock protein</fullName>
    </recommendedName>
</protein>
<accession>A0ABQ1F6Y5</accession>
<feature type="compositionally biased region" description="Polar residues" evidence="1">
    <location>
        <begin position="61"/>
        <end position="75"/>
    </location>
</feature>
<proteinExistence type="predicted"/>
<evidence type="ECO:0008006" key="4">
    <source>
        <dbReference type="Google" id="ProtNLM"/>
    </source>
</evidence>
<feature type="region of interest" description="Disordered" evidence="1">
    <location>
        <begin position="1"/>
        <end position="92"/>
    </location>
</feature>
<evidence type="ECO:0000313" key="2">
    <source>
        <dbReference type="EMBL" id="GGA00621.1"/>
    </source>
</evidence>
<gene>
    <name evidence="2" type="ORF">GCM10010923_06490</name>
</gene>
<dbReference type="EMBL" id="BMID01000001">
    <property type="protein sequence ID" value="GGA00621.1"/>
    <property type="molecule type" value="Genomic_DNA"/>
</dbReference>
<dbReference type="Proteomes" id="UP000603317">
    <property type="component" value="Unassembled WGS sequence"/>
</dbReference>
<comment type="caution">
    <text evidence="2">The sequence shown here is derived from an EMBL/GenBank/DDBJ whole genome shotgun (WGS) entry which is preliminary data.</text>
</comment>